<dbReference type="Proteomes" id="UP000231279">
    <property type="component" value="Unassembled WGS sequence"/>
</dbReference>
<dbReference type="STRING" id="429701.A0A2G9HYC8"/>
<dbReference type="Pfam" id="PF14009">
    <property type="entry name" value="PADRE"/>
    <property type="match status" value="1"/>
</dbReference>
<dbReference type="OrthoDB" id="1406886at2759"/>
<gene>
    <name evidence="1" type="ORF">CDL12_04753</name>
</gene>
<reference evidence="2" key="1">
    <citation type="journal article" date="2018" name="Gigascience">
        <title>Genome assembly of the Pink Ipe (Handroanthus impetiginosus, Bignoniaceae), a highly valued, ecologically keystone Neotropical timber forest tree.</title>
        <authorList>
            <person name="Silva-Junior O.B."/>
            <person name="Grattapaglia D."/>
            <person name="Novaes E."/>
            <person name="Collevatti R.G."/>
        </authorList>
    </citation>
    <scope>NUCLEOTIDE SEQUENCE [LARGE SCALE GENOMIC DNA]</scope>
    <source>
        <strain evidence="2">cv. UFG-1</strain>
    </source>
</reference>
<organism evidence="1 2">
    <name type="scientific">Handroanthus impetiginosus</name>
    <dbReference type="NCBI Taxonomy" id="429701"/>
    <lineage>
        <taxon>Eukaryota</taxon>
        <taxon>Viridiplantae</taxon>
        <taxon>Streptophyta</taxon>
        <taxon>Embryophyta</taxon>
        <taxon>Tracheophyta</taxon>
        <taxon>Spermatophyta</taxon>
        <taxon>Magnoliopsida</taxon>
        <taxon>eudicotyledons</taxon>
        <taxon>Gunneridae</taxon>
        <taxon>Pentapetalae</taxon>
        <taxon>asterids</taxon>
        <taxon>lamiids</taxon>
        <taxon>Lamiales</taxon>
        <taxon>Bignoniaceae</taxon>
        <taxon>Crescentiina</taxon>
        <taxon>Tabebuia alliance</taxon>
        <taxon>Handroanthus</taxon>
    </lineage>
</organism>
<protein>
    <submittedName>
        <fullName evidence="1">Uncharacterized protein</fullName>
    </submittedName>
</protein>
<dbReference type="AlphaFoldDB" id="A0A2G9HYC8"/>
<accession>A0A2G9HYC8</accession>
<sequence>MGNCLFKRLGGRVVEEIEMEMEMVKVVTSSGGIMELYGPITAQCITNEFPGHAIFRSPHPSHISDTPLLHDEELRPGRYYHLLPRHYADKNTGTSAESTPYRMSAENKGMLKRTYSEAVDQISNAGVWKVRLVISSDQLSEILSQEARTEALIESVRTVAKCATSAINSDHWSWNTATEP</sequence>
<proteinExistence type="predicted"/>
<comment type="caution">
    <text evidence="1">The sequence shown here is derived from an EMBL/GenBank/DDBJ whole genome shotgun (WGS) entry which is preliminary data.</text>
</comment>
<dbReference type="EMBL" id="NKXS01000734">
    <property type="protein sequence ID" value="PIN22532.1"/>
    <property type="molecule type" value="Genomic_DNA"/>
</dbReference>
<dbReference type="PANTHER" id="PTHR33148">
    <property type="entry name" value="PLASTID MOVEMENT IMPAIRED PROTEIN-RELATED"/>
    <property type="match status" value="1"/>
</dbReference>
<evidence type="ECO:0000313" key="1">
    <source>
        <dbReference type="EMBL" id="PIN22532.1"/>
    </source>
</evidence>
<evidence type="ECO:0000313" key="2">
    <source>
        <dbReference type="Proteomes" id="UP000231279"/>
    </source>
</evidence>
<keyword evidence="2" id="KW-1185">Reference proteome</keyword>
<name>A0A2G9HYC8_9LAMI</name>
<dbReference type="PANTHER" id="PTHR33148:SF41">
    <property type="entry name" value="DUF4228 DOMAIN PROTEIN"/>
    <property type="match status" value="1"/>
</dbReference>
<dbReference type="InterPro" id="IPR025322">
    <property type="entry name" value="PADRE_dom"/>
</dbReference>